<reference evidence="6" key="1">
    <citation type="submission" date="2022-05" db="EMBL/GenBank/DDBJ databases">
        <authorList>
            <person name="Pankratov T."/>
        </authorList>
    </citation>
    <scope>NUCLEOTIDE SEQUENCE</scope>
    <source>
        <strain evidence="6">BP6-180914</strain>
    </source>
</reference>
<dbReference type="Proteomes" id="UP001165667">
    <property type="component" value="Unassembled WGS sequence"/>
</dbReference>
<dbReference type="InterPro" id="IPR002781">
    <property type="entry name" value="TM_pro_TauE-like"/>
</dbReference>
<comment type="caution">
    <text evidence="6">The sequence shown here is derived from an EMBL/GenBank/DDBJ whole genome shotgun (WGS) entry which is preliminary data.</text>
</comment>
<name>A0AA41YZ76_9HYPH</name>
<dbReference type="InterPro" id="IPR051598">
    <property type="entry name" value="TSUP/Inactive_protease-like"/>
</dbReference>
<comment type="similarity">
    <text evidence="5">Belongs to the 4-toluene sulfonate uptake permease (TSUP) (TC 2.A.102) family.</text>
</comment>
<dbReference type="PANTHER" id="PTHR43701:SF2">
    <property type="entry name" value="MEMBRANE TRANSPORTER PROTEIN YJNA-RELATED"/>
    <property type="match status" value="1"/>
</dbReference>
<feature type="transmembrane region" description="Helical" evidence="5">
    <location>
        <begin position="100"/>
        <end position="119"/>
    </location>
</feature>
<protein>
    <recommendedName>
        <fullName evidence="5">Probable membrane transporter protein</fullName>
    </recommendedName>
</protein>
<feature type="transmembrane region" description="Helical" evidence="5">
    <location>
        <begin position="237"/>
        <end position="255"/>
    </location>
</feature>
<dbReference type="Pfam" id="PF01925">
    <property type="entry name" value="TauE"/>
    <property type="match status" value="1"/>
</dbReference>
<evidence type="ECO:0000256" key="5">
    <source>
        <dbReference type="RuleBase" id="RU363041"/>
    </source>
</evidence>
<organism evidence="6 7">
    <name type="scientific">Lichenifustis flavocetrariae</name>
    <dbReference type="NCBI Taxonomy" id="2949735"/>
    <lineage>
        <taxon>Bacteria</taxon>
        <taxon>Pseudomonadati</taxon>
        <taxon>Pseudomonadota</taxon>
        <taxon>Alphaproteobacteria</taxon>
        <taxon>Hyphomicrobiales</taxon>
        <taxon>Lichenihabitantaceae</taxon>
        <taxon>Lichenifustis</taxon>
    </lineage>
</organism>
<feature type="transmembrane region" description="Helical" evidence="5">
    <location>
        <begin position="177"/>
        <end position="201"/>
    </location>
</feature>
<evidence type="ECO:0000256" key="3">
    <source>
        <dbReference type="ARBA" id="ARBA00022989"/>
    </source>
</evidence>
<proteinExistence type="inferred from homology"/>
<keyword evidence="5" id="KW-1003">Cell membrane</keyword>
<keyword evidence="3 5" id="KW-1133">Transmembrane helix</keyword>
<evidence type="ECO:0000313" key="6">
    <source>
        <dbReference type="EMBL" id="MCW6511279.1"/>
    </source>
</evidence>
<dbReference type="PANTHER" id="PTHR43701">
    <property type="entry name" value="MEMBRANE TRANSPORTER PROTEIN MJ0441-RELATED"/>
    <property type="match status" value="1"/>
</dbReference>
<evidence type="ECO:0000256" key="4">
    <source>
        <dbReference type="ARBA" id="ARBA00023136"/>
    </source>
</evidence>
<gene>
    <name evidence="6" type="ORF">M8523_25150</name>
</gene>
<feature type="transmembrane region" description="Helical" evidence="5">
    <location>
        <begin position="143"/>
        <end position="170"/>
    </location>
</feature>
<feature type="transmembrane region" description="Helical" evidence="5">
    <location>
        <begin position="12"/>
        <end position="36"/>
    </location>
</feature>
<keyword evidence="4 5" id="KW-0472">Membrane</keyword>
<dbReference type="RefSeq" id="WP_282587657.1">
    <property type="nucleotide sequence ID" value="NZ_JAMOIM010000023.1"/>
</dbReference>
<dbReference type="EMBL" id="JAMOIM010000023">
    <property type="protein sequence ID" value="MCW6511279.1"/>
    <property type="molecule type" value="Genomic_DNA"/>
</dbReference>
<comment type="subcellular location">
    <subcellularLocation>
        <location evidence="5">Cell membrane</location>
        <topology evidence="5">Multi-pass membrane protein</topology>
    </subcellularLocation>
    <subcellularLocation>
        <location evidence="1">Membrane</location>
        <topology evidence="1">Multi-pass membrane protein</topology>
    </subcellularLocation>
</comment>
<feature type="transmembrane region" description="Helical" evidence="5">
    <location>
        <begin position="43"/>
        <end position="64"/>
    </location>
</feature>
<keyword evidence="2 5" id="KW-0812">Transmembrane</keyword>
<dbReference type="AlphaFoldDB" id="A0AA41YZ76"/>
<accession>A0AA41YZ76</accession>
<evidence type="ECO:0000256" key="1">
    <source>
        <dbReference type="ARBA" id="ARBA00004141"/>
    </source>
</evidence>
<keyword evidence="7" id="KW-1185">Reference proteome</keyword>
<dbReference type="GO" id="GO:0005886">
    <property type="term" value="C:plasma membrane"/>
    <property type="evidence" value="ECO:0007669"/>
    <property type="project" value="UniProtKB-SubCell"/>
</dbReference>
<feature type="transmembrane region" description="Helical" evidence="5">
    <location>
        <begin position="207"/>
        <end position="225"/>
    </location>
</feature>
<feature type="transmembrane region" description="Helical" evidence="5">
    <location>
        <begin position="70"/>
        <end position="88"/>
    </location>
</feature>
<sequence>MSASLAVLSGTLVGLMLGLIGGGGSILATPLLLYVVGITQPHIAIGTGALAVAVSAFASFAQHWRAGNVRWGNAVAFAAVGVVGAFAGSTLGKAFDGQKLLLLFAVLMIVVGVLMLRAAKTERKSGGVLDGLKADSPACTSKLAAVAFMAGALSGFFGIGGGFLVVPGLLFATGMPLINAIGTSLFAVGAFGLATAINYALSGLVDWAVAAEYIGGGLLGGWTGMRLACSLAAYKGVLNRVFAAVIFMVAGYMIYRTVGVWLPDAAAQGVKR</sequence>
<evidence type="ECO:0000256" key="2">
    <source>
        <dbReference type="ARBA" id="ARBA00022692"/>
    </source>
</evidence>
<evidence type="ECO:0000313" key="7">
    <source>
        <dbReference type="Proteomes" id="UP001165667"/>
    </source>
</evidence>